<evidence type="ECO:0000259" key="7">
    <source>
        <dbReference type="Pfam" id="PF17917"/>
    </source>
</evidence>
<reference evidence="8" key="1">
    <citation type="submission" date="2020-06" db="EMBL/GenBank/DDBJ databases">
        <authorList>
            <person name="Li T."/>
            <person name="Hu X."/>
            <person name="Zhang T."/>
            <person name="Song X."/>
            <person name="Zhang H."/>
            <person name="Dai N."/>
            <person name="Sheng W."/>
            <person name="Hou X."/>
            <person name="Wei L."/>
        </authorList>
    </citation>
    <scope>NUCLEOTIDE SEQUENCE</scope>
    <source>
        <strain evidence="8">3651</strain>
        <tissue evidence="8">Leaf</tissue>
    </source>
</reference>
<name>A0AAE2C825_9LAMI</name>
<dbReference type="PANTHER" id="PTHR34072:SF50">
    <property type="entry name" value="NUCLEOTIDYLTRANSFERASE, RIBONUCLEASE H"/>
    <property type="match status" value="1"/>
</dbReference>
<keyword evidence="5" id="KW-0378">Hydrolase</keyword>
<dbReference type="EMBL" id="JACGWO010000013">
    <property type="protein sequence ID" value="KAK4412519.1"/>
    <property type="molecule type" value="Genomic_DNA"/>
</dbReference>
<protein>
    <submittedName>
        <fullName evidence="8">Retrovirus-related Pol polyprotein from transposon.6</fullName>
    </submittedName>
</protein>
<dbReference type="SUPFAM" id="SSF56672">
    <property type="entry name" value="DNA/RNA polymerases"/>
    <property type="match status" value="1"/>
</dbReference>
<evidence type="ECO:0000256" key="3">
    <source>
        <dbReference type="ARBA" id="ARBA00022722"/>
    </source>
</evidence>
<organism evidence="8 9">
    <name type="scientific">Sesamum alatum</name>
    <dbReference type="NCBI Taxonomy" id="300844"/>
    <lineage>
        <taxon>Eukaryota</taxon>
        <taxon>Viridiplantae</taxon>
        <taxon>Streptophyta</taxon>
        <taxon>Embryophyta</taxon>
        <taxon>Tracheophyta</taxon>
        <taxon>Spermatophyta</taxon>
        <taxon>Magnoliopsida</taxon>
        <taxon>eudicotyledons</taxon>
        <taxon>Gunneridae</taxon>
        <taxon>Pentapetalae</taxon>
        <taxon>asterids</taxon>
        <taxon>lamiids</taxon>
        <taxon>Lamiales</taxon>
        <taxon>Pedaliaceae</taxon>
        <taxon>Sesamum</taxon>
    </lineage>
</organism>
<proteinExistence type="predicted"/>
<evidence type="ECO:0000256" key="4">
    <source>
        <dbReference type="ARBA" id="ARBA00022759"/>
    </source>
</evidence>
<comment type="caution">
    <text evidence="8">The sequence shown here is derived from an EMBL/GenBank/DDBJ whole genome shotgun (WGS) entry which is preliminary data.</text>
</comment>
<keyword evidence="3" id="KW-0540">Nuclease</keyword>
<dbReference type="Proteomes" id="UP001293254">
    <property type="component" value="Unassembled WGS sequence"/>
</dbReference>
<evidence type="ECO:0000313" key="8">
    <source>
        <dbReference type="EMBL" id="KAK4412519.1"/>
    </source>
</evidence>
<reference evidence="8" key="2">
    <citation type="journal article" date="2024" name="Plant">
        <title>Genomic evolution and insights into agronomic trait innovations of Sesamum species.</title>
        <authorList>
            <person name="Miao H."/>
            <person name="Wang L."/>
            <person name="Qu L."/>
            <person name="Liu H."/>
            <person name="Sun Y."/>
            <person name="Le M."/>
            <person name="Wang Q."/>
            <person name="Wei S."/>
            <person name="Zheng Y."/>
            <person name="Lin W."/>
            <person name="Duan Y."/>
            <person name="Cao H."/>
            <person name="Xiong S."/>
            <person name="Wang X."/>
            <person name="Wei L."/>
            <person name="Li C."/>
            <person name="Ma Q."/>
            <person name="Ju M."/>
            <person name="Zhao R."/>
            <person name="Li G."/>
            <person name="Mu C."/>
            <person name="Tian Q."/>
            <person name="Mei H."/>
            <person name="Zhang T."/>
            <person name="Gao T."/>
            <person name="Zhang H."/>
        </authorList>
    </citation>
    <scope>NUCLEOTIDE SEQUENCE</scope>
    <source>
        <strain evidence="8">3651</strain>
    </source>
</reference>
<evidence type="ECO:0000256" key="2">
    <source>
        <dbReference type="ARBA" id="ARBA00022695"/>
    </source>
</evidence>
<keyword evidence="6" id="KW-0695">RNA-directed DNA polymerase</keyword>
<keyword evidence="4" id="KW-0255">Endonuclease</keyword>
<dbReference type="GO" id="GO:0003964">
    <property type="term" value="F:RNA-directed DNA polymerase activity"/>
    <property type="evidence" value="ECO:0007669"/>
    <property type="project" value="UniProtKB-KW"/>
</dbReference>
<gene>
    <name evidence="8" type="ORF">Salat_2899000</name>
</gene>
<dbReference type="CDD" id="cd09274">
    <property type="entry name" value="RNase_HI_RT_Ty3"/>
    <property type="match status" value="1"/>
</dbReference>
<feature type="domain" description="Reverse transcriptase RNase H-like" evidence="7">
    <location>
        <begin position="68"/>
        <end position="167"/>
    </location>
</feature>
<evidence type="ECO:0000256" key="6">
    <source>
        <dbReference type="ARBA" id="ARBA00022918"/>
    </source>
</evidence>
<evidence type="ECO:0000256" key="1">
    <source>
        <dbReference type="ARBA" id="ARBA00022679"/>
    </source>
</evidence>
<dbReference type="GO" id="GO:0016787">
    <property type="term" value="F:hydrolase activity"/>
    <property type="evidence" value="ECO:0007669"/>
    <property type="project" value="UniProtKB-KW"/>
</dbReference>
<keyword evidence="1" id="KW-0808">Transferase</keyword>
<evidence type="ECO:0000313" key="9">
    <source>
        <dbReference type="Proteomes" id="UP001293254"/>
    </source>
</evidence>
<dbReference type="InterPro" id="IPR041373">
    <property type="entry name" value="RT_RNaseH"/>
</dbReference>
<dbReference type="FunFam" id="3.30.70.270:FF:000020">
    <property type="entry name" value="Transposon Tf2-6 polyprotein-like Protein"/>
    <property type="match status" value="1"/>
</dbReference>
<evidence type="ECO:0000256" key="5">
    <source>
        <dbReference type="ARBA" id="ARBA00022801"/>
    </source>
</evidence>
<dbReference type="GO" id="GO:0004519">
    <property type="term" value="F:endonuclease activity"/>
    <property type="evidence" value="ECO:0007669"/>
    <property type="project" value="UniProtKB-KW"/>
</dbReference>
<dbReference type="InterPro" id="IPR043128">
    <property type="entry name" value="Rev_trsase/Diguanyl_cyclase"/>
</dbReference>
<dbReference type="Gene3D" id="3.30.70.270">
    <property type="match status" value="1"/>
</dbReference>
<keyword evidence="9" id="KW-1185">Reference proteome</keyword>
<dbReference type="AlphaFoldDB" id="A0AAE2C825"/>
<dbReference type="InterPro" id="IPR043502">
    <property type="entry name" value="DNA/RNA_pol_sf"/>
</dbReference>
<dbReference type="PANTHER" id="PTHR34072">
    <property type="entry name" value="ENZYMATIC POLYPROTEIN-RELATED"/>
    <property type="match status" value="1"/>
</dbReference>
<sequence>MPRSLSELRGFLGLMGYYRRFVRHFASIAAPLTNLLKSTTLTWSSAALAAFQELKAAMSTLPVLTLPDFSQPFDVTTDASLVVVGAVLSQARHPIAFFRKKMSARMQSASTYDREMFAITETVRKWRHYSLGRRFRIYTDQRSLRGLLSQTIQTPAQQKWLTKLLGFDYHHLGKLLPHQLANQTQAPPRVDSSFCSSAYGKTNKQPDALWLESLCLLNSSSLVELPSLRAQVSILQDELASKENDKSEGFDIVYTPGKENLVSDALSRGLDSPSSRFAAFTSYTPVLLDQLRDYFSSNPAGQSLLSTIAKKPRSALTFSLQLGLVYYT</sequence>
<keyword evidence="2" id="KW-0548">Nucleotidyltransferase</keyword>
<dbReference type="Pfam" id="PF17917">
    <property type="entry name" value="RT_RNaseH"/>
    <property type="match status" value="1"/>
</dbReference>
<accession>A0AAE2C825</accession>